<dbReference type="SUPFAM" id="SSF56784">
    <property type="entry name" value="HAD-like"/>
    <property type="match status" value="1"/>
</dbReference>
<dbReference type="SUPFAM" id="SSF81653">
    <property type="entry name" value="Calcium ATPase, transduction domain A"/>
    <property type="match status" value="1"/>
</dbReference>
<dbReference type="Pfam" id="PF00122">
    <property type="entry name" value="E1-E2_ATPase"/>
    <property type="match status" value="1"/>
</dbReference>
<dbReference type="InterPro" id="IPR008250">
    <property type="entry name" value="ATPase_P-typ_transduc_dom_A_sf"/>
</dbReference>
<dbReference type="InterPro" id="IPR023298">
    <property type="entry name" value="ATPase_P-typ_TM_dom_sf"/>
</dbReference>
<gene>
    <name evidence="10" type="primary">ctpH_1</name>
    <name evidence="10" type="ORF">MHIP_07130</name>
</gene>
<dbReference type="EMBL" id="BLLB01000002">
    <property type="protein sequence ID" value="GFH00230.1"/>
    <property type="molecule type" value="Genomic_DNA"/>
</dbReference>
<dbReference type="Pfam" id="PF00689">
    <property type="entry name" value="Cation_ATPase_C"/>
    <property type="match status" value="1"/>
</dbReference>
<dbReference type="Gene3D" id="3.40.50.1000">
    <property type="entry name" value="HAD superfamily/HAD-like"/>
    <property type="match status" value="2"/>
</dbReference>
<protein>
    <submittedName>
        <fullName evidence="10">Haloacid dehalogenase</fullName>
    </submittedName>
</protein>
<evidence type="ECO:0000259" key="9">
    <source>
        <dbReference type="Pfam" id="PF00689"/>
    </source>
</evidence>
<dbReference type="NCBIfam" id="TIGR01494">
    <property type="entry name" value="ATPase_P-type"/>
    <property type="match status" value="2"/>
</dbReference>
<evidence type="ECO:0000256" key="7">
    <source>
        <dbReference type="ARBA" id="ARBA00049360"/>
    </source>
</evidence>
<evidence type="ECO:0000256" key="6">
    <source>
        <dbReference type="ARBA" id="ARBA00023136"/>
    </source>
</evidence>
<dbReference type="InterPro" id="IPR023214">
    <property type="entry name" value="HAD_sf"/>
</dbReference>
<feature type="domain" description="Cation-transporting P-type ATPase C-terminal" evidence="9">
    <location>
        <begin position="1297"/>
        <end position="1446"/>
    </location>
</feature>
<evidence type="ECO:0000256" key="2">
    <source>
        <dbReference type="ARBA" id="ARBA00022475"/>
    </source>
</evidence>
<dbReference type="PRINTS" id="PR00120">
    <property type="entry name" value="HATPASE"/>
</dbReference>
<dbReference type="SFLD" id="SFLDG00002">
    <property type="entry name" value="C1.7:_P-type_atpase_like"/>
    <property type="match status" value="1"/>
</dbReference>
<dbReference type="InterPro" id="IPR044492">
    <property type="entry name" value="P_typ_ATPase_HD_dom"/>
</dbReference>
<dbReference type="Gene3D" id="1.20.1110.10">
    <property type="entry name" value="Calcium-transporting ATPase, transmembrane domain"/>
    <property type="match status" value="2"/>
</dbReference>
<accession>A0A7I9ZGT3</accession>
<organism evidence="10 11">
    <name type="scientific">Mycolicibacterium hippocampi</name>
    <dbReference type="NCBI Taxonomy" id="659824"/>
    <lineage>
        <taxon>Bacteria</taxon>
        <taxon>Bacillati</taxon>
        <taxon>Actinomycetota</taxon>
        <taxon>Actinomycetes</taxon>
        <taxon>Mycobacteriales</taxon>
        <taxon>Mycobacteriaceae</taxon>
        <taxon>Mycolicibacterium</taxon>
    </lineage>
</organism>
<evidence type="ECO:0000313" key="11">
    <source>
        <dbReference type="Proteomes" id="UP000465304"/>
    </source>
</evidence>
<dbReference type="GO" id="GO:0005886">
    <property type="term" value="C:plasma membrane"/>
    <property type="evidence" value="ECO:0007669"/>
    <property type="project" value="UniProtKB-SubCell"/>
</dbReference>
<reference evidence="10 11" key="1">
    <citation type="journal article" date="2019" name="Emerg. Microbes Infect.">
        <title>Comprehensive subspecies identification of 175 nontuberculous mycobacteria species based on 7547 genomic profiles.</title>
        <authorList>
            <person name="Matsumoto Y."/>
            <person name="Kinjo T."/>
            <person name="Motooka D."/>
            <person name="Nabeya D."/>
            <person name="Jung N."/>
            <person name="Uechi K."/>
            <person name="Horii T."/>
            <person name="Iida T."/>
            <person name="Fujita J."/>
            <person name="Nakamura S."/>
        </authorList>
    </citation>
    <scope>NUCLEOTIDE SEQUENCE [LARGE SCALE GENOMIC DNA]</scope>
    <source>
        <strain evidence="10 11">JCM 30996</strain>
    </source>
</reference>
<comment type="catalytic activity">
    <reaction evidence="7">
        <text>ATP + H2O = ADP + phosphate + H(+)</text>
        <dbReference type="Rhea" id="RHEA:13065"/>
        <dbReference type="ChEBI" id="CHEBI:15377"/>
        <dbReference type="ChEBI" id="CHEBI:15378"/>
        <dbReference type="ChEBI" id="CHEBI:30616"/>
        <dbReference type="ChEBI" id="CHEBI:43474"/>
        <dbReference type="ChEBI" id="CHEBI:456216"/>
    </reaction>
</comment>
<keyword evidence="4" id="KW-1278">Translocase</keyword>
<comment type="subcellular location">
    <subcellularLocation>
        <location evidence="1">Cell membrane</location>
        <topology evidence="1">Multi-pass membrane protein</topology>
    </subcellularLocation>
</comment>
<keyword evidence="2" id="KW-1003">Cell membrane</keyword>
<dbReference type="Pfam" id="PF00702">
    <property type="entry name" value="Hydrolase"/>
    <property type="match status" value="1"/>
</dbReference>
<dbReference type="GO" id="GO:0016887">
    <property type="term" value="F:ATP hydrolysis activity"/>
    <property type="evidence" value="ECO:0007669"/>
    <property type="project" value="InterPro"/>
</dbReference>
<dbReference type="GO" id="GO:0005524">
    <property type="term" value="F:ATP binding"/>
    <property type="evidence" value="ECO:0007669"/>
    <property type="project" value="InterPro"/>
</dbReference>
<keyword evidence="5" id="KW-1133">Transmembrane helix</keyword>
<feature type="domain" description="P-type ATPase A" evidence="8">
    <location>
        <begin position="745"/>
        <end position="853"/>
    </location>
</feature>
<dbReference type="InterPro" id="IPR023299">
    <property type="entry name" value="ATPase_P-typ_cyto_dom_N"/>
</dbReference>
<dbReference type="InterPro" id="IPR036412">
    <property type="entry name" value="HAD-like_sf"/>
</dbReference>
<proteinExistence type="predicted"/>
<evidence type="ECO:0000256" key="1">
    <source>
        <dbReference type="ARBA" id="ARBA00004651"/>
    </source>
</evidence>
<dbReference type="PANTHER" id="PTHR42861">
    <property type="entry name" value="CALCIUM-TRANSPORTING ATPASE"/>
    <property type="match status" value="1"/>
</dbReference>
<dbReference type="Proteomes" id="UP000465304">
    <property type="component" value="Unassembled WGS sequence"/>
</dbReference>
<name>A0A7I9ZGT3_9MYCO</name>
<evidence type="ECO:0000256" key="5">
    <source>
        <dbReference type="ARBA" id="ARBA00022989"/>
    </source>
</evidence>
<evidence type="ECO:0000313" key="10">
    <source>
        <dbReference type="EMBL" id="GFH00230.1"/>
    </source>
</evidence>
<evidence type="ECO:0000256" key="3">
    <source>
        <dbReference type="ARBA" id="ARBA00022692"/>
    </source>
</evidence>
<dbReference type="Gene3D" id="2.70.150.10">
    <property type="entry name" value="Calcium-transporting ATPase, cytoplasmic transduction domain A"/>
    <property type="match status" value="1"/>
</dbReference>
<dbReference type="InterPro" id="IPR001757">
    <property type="entry name" value="P_typ_ATPase"/>
</dbReference>
<dbReference type="SUPFAM" id="SSF81665">
    <property type="entry name" value="Calcium ATPase, transmembrane domain M"/>
    <property type="match status" value="1"/>
</dbReference>
<keyword evidence="11" id="KW-1185">Reference proteome</keyword>
<dbReference type="InterPro" id="IPR059000">
    <property type="entry name" value="ATPase_P-type_domA"/>
</dbReference>
<dbReference type="SFLD" id="SFLDF00027">
    <property type="entry name" value="p-type_atpase"/>
    <property type="match status" value="1"/>
</dbReference>
<evidence type="ECO:0000259" key="8">
    <source>
        <dbReference type="Pfam" id="PF00122"/>
    </source>
</evidence>
<dbReference type="Gene3D" id="3.40.1110.10">
    <property type="entry name" value="Calcium-transporting ATPase, cytoplasmic domain N"/>
    <property type="match status" value="2"/>
</dbReference>
<keyword evidence="6" id="KW-0472">Membrane</keyword>
<dbReference type="InterPro" id="IPR006068">
    <property type="entry name" value="ATPase_P-typ_cation-transptr_C"/>
</dbReference>
<dbReference type="SFLD" id="SFLDS00003">
    <property type="entry name" value="Haloacid_Dehalogenase"/>
    <property type="match status" value="1"/>
</dbReference>
<keyword evidence="3" id="KW-0812">Transmembrane</keyword>
<dbReference type="PRINTS" id="PR00119">
    <property type="entry name" value="CATATPASE"/>
</dbReference>
<evidence type="ECO:0000256" key="4">
    <source>
        <dbReference type="ARBA" id="ARBA00022967"/>
    </source>
</evidence>
<sequence>MSSLLGRLAGTATSIALAPVTLSVGFAASGLRLGTRVTTSVARGLGDVVPGDARAAVMSATRELVGSEPVRRRWRHEDRCWIEVRGLTAGTGSDLAAALLDSVRAVPGVRSAVLNQPTSRMVVSVDPDGPTLDELCRIVADVEEQAGSDARITGPTDLPGDGVVLGGLLIAAAANGLGFCAAAAGRTLFWPALPTGLVAAVTAVDYQPRLRAVVEKRLGDAAADTAIALAAASVYTLTQAPSSLAVEFLRNLSQLGELTAAAQVWQRHEATLGDHADSTGTDEDGDVVRPCPLPLGPIERHAQRSGVAQGVAAPSVGLLTGDLNAAATAAVVAAPKAARHAREAFAATLGRGLAEHHDVLTLRPDALRRLDRADAVVVDPRVLLTDRLRVGGLRAVAEHDRAAIWQWAQEQVHNGALAAGWHDVPRRDRVARNGKAGKIPQVVPQIFVGRTPHPLAANVVAAIRRADIEAVSVTCEELGDLRSSFDELRPVAGSMDSAMLATVQALQADGRTVAVLSGDAGRALSAADVAIGLACPGRQPPWQADLLISELSSAWRIMHAIPAARRASRRGVELATSATILGSILMIPGVRGRGPGPITAGAAAGLATGVWLARGVFTAPVPTPAPMDEWHAMSVDQVREALPQPTIQASPPRSRLAASASASSALVGNVTGPALRLVAELGSAVRQELSDPLTPVLAVGSAASALLGSPVDAILVGSVLTGNAVLAASQQVRAERLLRRLLAVQDPPARLLLDDGYSSVSAARLLPGQLIEVRSGEVIPADCRIVEATDLEVDEASLTGESLPVPKQPESTPGAAVAERSCMLFATTTVVAGSAVAVVTTVGAQTQVRRAAEVAPAQGSAVGLQSQLRELTNRALPFSLAGGALVSGLGLLRMAPLRQAVSSGVAVAVAAVPEGLPLVATLAQQASARRLTRAGVLVRSPKSVEALGRIDVVCFDKTGTLSENRLRVSRVHSTADFTDEQVLTFAAAATAPKNGARHEHATDAAVIAAAPTGQPEYNGDAVHLPFRSGRPFSASLIGTELVLKGAPEVVLAAGLGHNGSLAEAIHEMAESGLRVIAVARRTVTAAQVEAARESDEAFAELCGSDLQAAGLLGISDTPREEAAGLLRALQDQDIAVRLATGDHPVTAAAIAAELGLPVTLDQVISGSEWEALSRRGQKAAVRDKVVFARMTPEHKVQLVQTLERVGLVCAMVGDGANDAAAIRSATVGIGVAGHGTDPARTAADVMLLDGRIGSLLDAIDEGRQLWRRVQAAVAVLLGGNAGEVAFAIVGSALTGRSPLNTRQLLLVNMMTDALPAAALAVSPAVGTEDGAGRGPDQAALWRTVAIRGTTTAAAATTAWLMAGFTLQPRRASTVALVALVSTQLGQTLIDSHSPLVVTTAAGSLVTLGALISTPGVSQLLGCTPLGPIGWTQALGTAGVATAAAAIAPRVLSRVQSSMSSTPSRHNTAYISRSGIAMKWDTTEIGSEEAPAPVLDTSPTVQTTGV</sequence>
<comment type="caution">
    <text evidence="10">The sequence shown here is derived from an EMBL/GenBank/DDBJ whole genome shotgun (WGS) entry which is preliminary data.</text>
</comment>